<evidence type="ECO:0000313" key="2">
    <source>
        <dbReference type="Proteomes" id="UP001476247"/>
    </source>
</evidence>
<reference evidence="1 2" key="1">
    <citation type="submission" date="2024-04" db="EMBL/GenBank/DDBJ databases">
        <title>genome sequences of Mucor flavus KT1a and Helicostylum pulchrum KT1b strains isolation_sourced from the surface of a dry-aged beef.</title>
        <authorList>
            <person name="Toyotome T."/>
            <person name="Hosono M."/>
            <person name="Torimaru M."/>
            <person name="Fukuda K."/>
            <person name="Mikami N."/>
        </authorList>
    </citation>
    <scope>NUCLEOTIDE SEQUENCE [LARGE SCALE GENOMIC DNA]</scope>
    <source>
        <strain evidence="1 2">KT1b</strain>
    </source>
</reference>
<keyword evidence="2" id="KW-1185">Reference proteome</keyword>
<dbReference type="EMBL" id="BAABUJ010000017">
    <property type="protein sequence ID" value="GAA5800826.1"/>
    <property type="molecule type" value="Genomic_DNA"/>
</dbReference>
<proteinExistence type="predicted"/>
<gene>
    <name evidence="1" type="ORF">HPULCUR_006265</name>
</gene>
<sequence>MSEKNDIITTWIESQAELTGRSKTTPYDYFGFASLLQENKTITNISYTRAINQAKIRDPQKLNHIENMENKMKQRNNIHSKFGTAYNHYWEERDDAESSNRIETMKRKTREQIVEDTTNLMKSVSSDIVCSSNKKQKVPAEEESSKLSDLNIIDLTDHTVHDMYKELLSGQQFEKLNEPVVVPWQEEPACKKLLDALCQDKVDQRDLCQIIRTPIIEPKDYRPRIHYDLRAIENVAGSWIDLMRSPLNPITKEHGERTSAMDGVILILKNLFRPFNDLVNIRWIEVEENGTKRHKWDGVMNEVDDKAAVMLIEFAGGFTNIDPNKLNSDTIKIYRNAARLLNNKNSTAHYQPRIFVVISHNYKVYFECITLVTDRAYVRTRKAVMDVPYSPNGLKIAMKQFPDVFAWRNSVISSVEEKVCQQYQS</sequence>
<organism evidence="1 2">
    <name type="scientific">Helicostylum pulchrum</name>
    <dbReference type="NCBI Taxonomy" id="562976"/>
    <lineage>
        <taxon>Eukaryota</taxon>
        <taxon>Fungi</taxon>
        <taxon>Fungi incertae sedis</taxon>
        <taxon>Mucoromycota</taxon>
        <taxon>Mucoromycotina</taxon>
        <taxon>Mucoromycetes</taxon>
        <taxon>Mucorales</taxon>
        <taxon>Mucorineae</taxon>
        <taxon>Mucoraceae</taxon>
        <taxon>Helicostylum</taxon>
    </lineage>
</organism>
<name>A0ABP9Y1G1_9FUNG</name>
<accession>A0ABP9Y1G1</accession>
<comment type="caution">
    <text evidence="1">The sequence shown here is derived from an EMBL/GenBank/DDBJ whole genome shotgun (WGS) entry which is preliminary data.</text>
</comment>
<evidence type="ECO:0000313" key="1">
    <source>
        <dbReference type="EMBL" id="GAA5800826.1"/>
    </source>
</evidence>
<protein>
    <submittedName>
        <fullName evidence="1">Uncharacterized protein</fullName>
    </submittedName>
</protein>
<dbReference type="Proteomes" id="UP001476247">
    <property type="component" value="Unassembled WGS sequence"/>
</dbReference>